<dbReference type="PANTHER" id="PTHR32502">
    <property type="entry name" value="N-ACETYLGALACTOSAMINE PERMEASE II COMPONENT-RELATED"/>
    <property type="match status" value="1"/>
</dbReference>
<dbReference type="InterPro" id="IPR050303">
    <property type="entry name" value="GatZ_KbaZ_carbometab"/>
</dbReference>
<feature type="domain" description="SIS" evidence="2">
    <location>
        <begin position="51"/>
        <end position="204"/>
    </location>
</feature>
<dbReference type="EMBL" id="JAKZGS010000023">
    <property type="protein sequence ID" value="MCH7399920.1"/>
    <property type="molecule type" value="Genomic_DNA"/>
</dbReference>
<dbReference type="CDD" id="cd05008">
    <property type="entry name" value="SIS_GlmS_GlmD_1"/>
    <property type="match status" value="1"/>
</dbReference>
<evidence type="ECO:0000313" key="4">
    <source>
        <dbReference type="Proteomes" id="UP001165488"/>
    </source>
</evidence>
<keyword evidence="1" id="KW-0677">Repeat</keyword>
<keyword evidence="4" id="KW-1185">Reference proteome</keyword>
<reference evidence="3" key="1">
    <citation type="submission" date="2022-03" db="EMBL/GenBank/DDBJ databases">
        <title>De novo assembled genomes of Belliella spp. (Cyclobacteriaceae) strains.</title>
        <authorList>
            <person name="Szabo A."/>
            <person name="Korponai K."/>
            <person name="Felfoldi T."/>
        </authorList>
    </citation>
    <scope>NUCLEOTIDE SEQUENCE</scope>
    <source>
        <strain evidence="3">DSM 107340</strain>
    </source>
</reference>
<dbReference type="PANTHER" id="PTHR32502:SF3">
    <property type="entry name" value="D-GALACTOSAMINE-6-PHOSPHATE DEAMINASE AGAS-RELATED"/>
    <property type="match status" value="1"/>
</dbReference>
<dbReference type="RefSeq" id="WP_241276415.1">
    <property type="nucleotide sequence ID" value="NZ_JAKZGS010000023.1"/>
</dbReference>
<dbReference type="Proteomes" id="UP001165488">
    <property type="component" value="Unassembled WGS sequence"/>
</dbReference>
<protein>
    <submittedName>
        <fullName evidence="3">SIS domain-containing protein</fullName>
    </submittedName>
</protein>
<gene>
    <name evidence="3" type="ORF">MM236_18135</name>
</gene>
<dbReference type="Gene3D" id="3.40.50.10490">
    <property type="entry name" value="Glucose-6-phosphate isomerase like protein, domain 1"/>
    <property type="match status" value="2"/>
</dbReference>
<dbReference type="InterPro" id="IPR001347">
    <property type="entry name" value="SIS_dom"/>
</dbReference>
<evidence type="ECO:0000259" key="2">
    <source>
        <dbReference type="PROSITE" id="PS51464"/>
    </source>
</evidence>
<dbReference type="Pfam" id="PF01380">
    <property type="entry name" value="SIS"/>
    <property type="match status" value="1"/>
</dbReference>
<proteinExistence type="predicted"/>
<evidence type="ECO:0000256" key="1">
    <source>
        <dbReference type="ARBA" id="ARBA00022737"/>
    </source>
</evidence>
<dbReference type="SUPFAM" id="SSF53697">
    <property type="entry name" value="SIS domain"/>
    <property type="match status" value="1"/>
</dbReference>
<sequence length="391" mass="43191">MISTTYLNLDHQKAERVGAHETAREIAHQPHLWLDVLNLIDTNKSQILAFLDPIFEIPNLRIILTGAGSSAFIGEAAQGLVQKNTGKITQALATTDLVTHPELFFMDDVPTLLISFARSGNSPESVETVRLADLHASNLYHFIITCNEEGQLAEYARQHKSNTHCLQLPKEANDKSLAMTGSFTSMLLSVLLISDLKAMISKKEEVASASKYAEYILNNYPPKFQKIADLDFERVIFLGSGPLLGIARECHLKLQELTDGQVVCKHDSFLGFRHGPRAVLNEKSLVVFLFSHDAHVYQYERDLAKSISSDLREIPSISFGIQEKDDFDSILNVSNSSSDNTVGDFNVLVATLIGQLLGFYKSLALGLHPDSPSVSGAISRVVQGVKIYNKH</sequence>
<organism evidence="3 4">
    <name type="scientific">Belliella calami</name>
    <dbReference type="NCBI Taxonomy" id="2923436"/>
    <lineage>
        <taxon>Bacteria</taxon>
        <taxon>Pseudomonadati</taxon>
        <taxon>Bacteroidota</taxon>
        <taxon>Cytophagia</taxon>
        <taxon>Cytophagales</taxon>
        <taxon>Cyclobacteriaceae</taxon>
        <taxon>Belliella</taxon>
    </lineage>
</organism>
<evidence type="ECO:0000313" key="3">
    <source>
        <dbReference type="EMBL" id="MCH7399920.1"/>
    </source>
</evidence>
<dbReference type="InterPro" id="IPR046348">
    <property type="entry name" value="SIS_dom_sf"/>
</dbReference>
<accession>A0ABS9UTH8</accession>
<dbReference type="PROSITE" id="PS51464">
    <property type="entry name" value="SIS"/>
    <property type="match status" value="1"/>
</dbReference>
<comment type="caution">
    <text evidence="3">The sequence shown here is derived from an EMBL/GenBank/DDBJ whole genome shotgun (WGS) entry which is preliminary data.</text>
</comment>
<dbReference type="InterPro" id="IPR035466">
    <property type="entry name" value="GlmS/AgaS_SIS"/>
</dbReference>
<name>A0ABS9UTH8_9BACT</name>